<proteinExistence type="predicted"/>
<reference evidence="1 2" key="1">
    <citation type="journal article" date="2016" name="Nat. Commun.">
        <title>Thousands of microbial genomes shed light on interconnected biogeochemical processes in an aquifer system.</title>
        <authorList>
            <person name="Anantharaman K."/>
            <person name="Brown C.T."/>
            <person name="Hug L.A."/>
            <person name="Sharon I."/>
            <person name="Castelle C.J."/>
            <person name="Probst A.J."/>
            <person name="Thomas B.C."/>
            <person name="Singh A."/>
            <person name="Wilkins M.J."/>
            <person name="Karaoz U."/>
            <person name="Brodie E.L."/>
            <person name="Williams K.H."/>
            <person name="Hubbard S.S."/>
            <person name="Banfield J.F."/>
        </authorList>
    </citation>
    <scope>NUCLEOTIDE SEQUENCE [LARGE SCALE GENOMIC DNA]</scope>
</reference>
<sequence>MRHEMDERSASELLMFADQARSPKHREGWLSAYASHDFSRVSQETQSQLAAVAELFRNLSPAKTR</sequence>
<dbReference type="Proteomes" id="UP000178892">
    <property type="component" value="Unassembled WGS sequence"/>
</dbReference>
<protein>
    <submittedName>
        <fullName evidence="1">Uncharacterized protein</fullName>
    </submittedName>
</protein>
<comment type="caution">
    <text evidence="1">The sequence shown here is derived from an EMBL/GenBank/DDBJ whole genome shotgun (WGS) entry which is preliminary data.</text>
</comment>
<dbReference type="EMBL" id="MFEL01000004">
    <property type="protein sequence ID" value="OGE81811.1"/>
    <property type="molecule type" value="Genomic_DNA"/>
</dbReference>
<name>A0A1F5NVX6_9BACT</name>
<accession>A0A1F5NVX6</accession>
<dbReference type="AlphaFoldDB" id="A0A1F5NVX6"/>
<evidence type="ECO:0000313" key="2">
    <source>
        <dbReference type="Proteomes" id="UP000178892"/>
    </source>
</evidence>
<organism evidence="1 2">
    <name type="scientific">Candidatus Doudnabacteria bacterium RIFCSPHIGHO2_01_FULL_46_24</name>
    <dbReference type="NCBI Taxonomy" id="1817825"/>
    <lineage>
        <taxon>Bacteria</taxon>
        <taxon>Candidatus Doudnaibacteriota</taxon>
    </lineage>
</organism>
<dbReference type="STRING" id="1817825.A2720_00285"/>
<gene>
    <name evidence="1" type="ORF">A2720_00285</name>
</gene>
<evidence type="ECO:0000313" key="1">
    <source>
        <dbReference type="EMBL" id="OGE81811.1"/>
    </source>
</evidence>